<evidence type="ECO:0000313" key="6">
    <source>
        <dbReference type="Proteomes" id="UP000433483"/>
    </source>
</evidence>
<comment type="caution">
    <text evidence="2">The sequence shown here is derived from an EMBL/GenBank/DDBJ whole genome shotgun (WGS) entry which is preliminary data.</text>
</comment>
<reference evidence="6 7" key="1">
    <citation type="submission" date="2018-08" db="EMBL/GenBank/DDBJ databases">
        <title>Genomic investigation of the strawberry pathogen Phytophthora fragariae indicates pathogenicity is determined by transcriptional variation in three key races.</title>
        <authorList>
            <person name="Adams T.M."/>
            <person name="Armitage A.D."/>
            <person name="Sobczyk M.K."/>
            <person name="Bates H.J."/>
            <person name="Dunwell J.M."/>
            <person name="Nellist C.F."/>
            <person name="Harrison R.J."/>
        </authorList>
    </citation>
    <scope>NUCLEOTIDE SEQUENCE [LARGE SCALE GENOMIC DNA]</scope>
    <source>
        <strain evidence="5 7">A4</strain>
        <strain evidence="3 8">BC-1</strain>
        <strain evidence="4 10">BC-23</strain>
        <strain evidence="2 6">NOV-27</strain>
        <strain evidence="1 9">NOV-71</strain>
    </source>
</reference>
<evidence type="ECO:0000313" key="10">
    <source>
        <dbReference type="Proteomes" id="UP000476176"/>
    </source>
</evidence>
<dbReference type="EMBL" id="QXGE01000489">
    <property type="protein sequence ID" value="KAE9310994.1"/>
    <property type="molecule type" value="Genomic_DNA"/>
</dbReference>
<dbReference type="Proteomes" id="UP000441208">
    <property type="component" value="Unassembled WGS sequence"/>
</dbReference>
<dbReference type="EMBL" id="QXGB01000507">
    <property type="protein sequence ID" value="KAE9212448.1"/>
    <property type="molecule type" value="Genomic_DNA"/>
</dbReference>
<sequence>MPMAKVVQLGKRSTQYQPRLSRSLALPHQLHGARDLQFCPEPRKVRGCCSRPLHIKSPAFKLVIRDKRIHD</sequence>
<evidence type="ECO:0000313" key="3">
    <source>
        <dbReference type="EMBL" id="KAE9233672.1"/>
    </source>
</evidence>
<dbReference type="Proteomes" id="UP000437068">
    <property type="component" value="Unassembled WGS sequence"/>
</dbReference>
<dbReference type="EMBL" id="QXGD01000567">
    <property type="protein sequence ID" value="KAE9233672.1"/>
    <property type="molecule type" value="Genomic_DNA"/>
</dbReference>
<dbReference type="Proteomes" id="UP000440367">
    <property type="component" value="Unassembled WGS sequence"/>
</dbReference>
<evidence type="ECO:0000313" key="5">
    <source>
        <dbReference type="EMBL" id="KAE9310994.1"/>
    </source>
</evidence>
<dbReference type="Proteomes" id="UP000476176">
    <property type="component" value="Unassembled WGS sequence"/>
</dbReference>
<dbReference type="Proteomes" id="UP000433483">
    <property type="component" value="Unassembled WGS sequence"/>
</dbReference>
<accession>A0A6A3Y5G8</accession>
<dbReference type="AlphaFoldDB" id="A0A6A3Y5G8"/>
<organism evidence="2 6">
    <name type="scientific">Phytophthora fragariae</name>
    <dbReference type="NCBI Taxonomy" id="53985"/>
    <lineage>
        <taxon>Eukaryota</taxon>
        <taxon>Sar</taxon>
        <taxon>Stramenopiles</taxon>
        <taxon>Oomycota</taxon>
        <taxon>Peronosporomycetes</taxon>
        <taxon>Peronosporales</taxon>
        <taxon>Peronosporaceae</taxon>
        <taxon>Phytophthora</taxon>
    </lineage>
</organism>
<dbReference type="EMBL" id="QXGC01000009">
    <property type="protein sequence ID" value="KAE9255652.1"/>
    <property type="molecule type" value="Genomic_DNA"/>
</dbReference>
<name>A0A6A3Y5G8_9STRA</name>
<gene>
    <name evidence="5" type="ORF">PF001_g9928</name>
    <name evidence="3" type="ORF">PF002_g12010</name>
    <name evidence="4" type="ORF">PF004_g457</name>
    <name evidence="2" type="ORF">PF005_g10583</name>
    <name evidence="1" type="ORF">PF007_g10827</name>
</gene>
<evidence type="ECO:0000313" key="2">
    <source>
        <dbReference type="EMBL" id="KAE9212448.1"/>
    </source>
</evidence>
<evidence type="ECO:0000313" key="7">
    <source>
        <dbReference type="Proteomes" id="UP000437068"/>
    </source>
</evidence>
<dbReference type="EMBL" id="QXFZ01000526">
    <property type="protein sequence ID" value="KAE9113129.1"/>
    <property type="molecule type" value="Genomic_DNA"/>
</dbReference>
<keyword evidence="6" id="KW-1185">Reference proteome</keyword>
<evidence type="ECO:0000313" key="9">
    <source>
        <dbReference type="Proteomes" id="UP000441208"/>
    </source>
</evidence>
<evidence type="ECO:0000313" key="8">
    <source>
        <dbReference type="Proteomes" id="UP000440367"/>
    </source>
</evidence>
<protein>
    <submittedName>
        <fullName evidence="2">Uncharacterized protein</fullName>
    </submittedName>
</protein>
<evidence type="ECO:0000313" key="4">
    <source>
        <dbReference type="EMBL" id="KAE9255652.1"/>
    </source>
</evidence>
<proteinExistence type="predicted"/>
<evidence type="ECO:0000313" key="1">
    <source>
        <dbReference type="EMBL" id="KAE9113129.1"/>
    </source>
</evidence>